<dbReference type="InterPro" id="IPR011701">
    <property type="entry name" value="MFS"/>
</dbReference>
<feature type="transmembrane region" description="Helical" evidence="6">
    <location>
        <begin position="314"/>
        <end position="334"/>
    </location>
</feature>
<evidence type="ECO:0000259" key="7">
    <source>
        <dbReference type="PROSITE" id="PS50850"/>
    </source>
</evidence>
<dbReference type="Proteomes" id="UP001521150">
    <property type="component" value="Unassembled WGS sequence"/>
</dbReference>
<keyword evidence="2" id="KW-1003">Cell membrane</keyword>
<dbReference type="SUPFAM" id="SSF103473">
    <property type="entry name" value="MFS general substrate transporter"/>
    <property type="match status" value="1"/>
</dbReference>
<evidence type="ECO:0000256" key="4">
    <source>
        <dbReference type="ARBA" id="ARBA00022989"/>
    </source>
</evidence>
<feature type="transmembrane region" description="Helical" evidence="6">
    <location>
        <begin position="374"/>
        <end position="396"/>
    </location>
</feature>
<accession>A0ABS8ZNE7</accession>
<feature type="transmembrane region" description="Helical" evidence="6">
    <location>
        <begin position="289"/>
        <end position="308"/>
    </location>
</feature>
<feature type="transmembrane region" description="Helical" evidence="6">
    <location>
        <begin position="259"/>
        <end position="277"/>
    </location>
</feature>
<dbReference type="Pfam" id="PF07690">
    <property type="entry name" value="MFS_1"/>
    <property type="match status" value="1"/>
</dbReference>
<evidence type="ECO:0000256" key="2">
    <source>
        <dbReference type="ARBA" id="ARBA00022475"/>
    </source>
</evidence>
<organism evidence="8 9">
    <name type="scientific">Kibdelosporangium philippinense</name>
    <dbReference type="NCBI Taxonomy" id="211113"/>
    <lineage>
        <taxon>Bacteria</taxon>
        <taxon>Bacillati</taxon>
        <taxon>Actinomycetota</taxon>
        <taxon>Actinomycetes</taxon>
        <taxon>Pseudonocardiales</taxon>
        <taxon>Pseudonocardiaceae</taxon>
        <taxon>Kibdelosporangium</taxon>
    </lineage>
</organism>
<dbReference type="PANTHER" id="PTHR23513:SF11">
    <property type="entry name" value="STAPHYLOFERRIN A TRANSPORTER"/>
    <property type="match status" value="1"/>
</dbReference>
<evidence type="ECO:0000256" key="5">
    <source>
        <dbReference type="ARBA" id="ARBA00023136"/>
    </source>
</evidence>
<reference evidence="8 9" key="1">
    <citation type="submission" date="2021-12" db="EMBL/GenBank/DDBJ databases">
        <title>Genome sequence of Kibdelosporangium philippinense ATCC 49844.</title>
        <authorList>
            <person name="Fedorov E.A."/>
            <person name="Omeragic M."/>
            <person name="Shalygina K.F."/>
            <person name="Maclea K.S."/>
        </authorList>
    </citation>
    <scope>NUCLEOTIDE SEQUENCE [LARGE SCALE GENOMIC DNA]</scope>
    <source>
        <strain evidence="8 9">ATCC 49844</strain>
    </source>
</reference>
<sequence>MTQAAQRSGFRSAFGVREFRALWAAEALSQLGDQLARVALAVLVYSRTNSAALAALTIALSYTPSFLGSALLSGLADRFPRREVMIVCDLISASLVVLMAFPGMPLGVVCVAMAGVSLVGGPFRSARLALLPEVLSGEAYVAGLAIRSITIQTAQLLGFALGGLVVALINPYLALAADALTFVASALLLRLAVPRRPAPQNPKSRRAFWASSIHGARVIAGIPGLPALFVLGMLAGLYIGPEGLATAWVAEMGETTKMVGLVMGAPAAGLVVGAWVITKFVPADTRLRLVGPMAALAGVILVLCALRPGLVPVLAILFVSGMFTAYQVLVGAAFGTSTPADSRASVMGLLNSGVLTAQGVGVLLAGILADYVGVAQTVAVAGALGAVIAVPAAVALNRRATTATQPATGV</sequence>
<evidence type="ECO:0000313" key="9">
    <source>
        <dbReference type="Proteomes" id="UP001521150"/>
    </source>
</evidence>
<keyword evidence="5 6" id="KW-0472">Membrane</keyword>
<dbReference type="CDD" id="cd06173">
    <property type="entry name" value="MFS_MefA_like"/>
    <property type="match status" value="1"/>
</dbReference>
<feature type="transmembrane region" description="Helical" evidence="6">
    <location>
        <begin position="346"/>
        <end position="368"/>
    </location>
</feature>
<keyword evidence="9" id="KW-1185">Reference proteome</keyword>
<dbReference type="InterPro" id="IPR020846">
    <property type="entry name" value="MFS_dom"/>
</dbReference>
<feature type="domain" description="Major facilitator superfamily (MFS) profile" evidence="7">
    <location>
        <begin position="293"/>
        <end position="410"/>
    </location>
</feature>
<evidence type="ECO:0000313" key="8">
    <source>
        <dbReference type="EMBL" id="MCE7009259.1"/>
    </source>
</evidence>
<name>A0ABS8ZNE7_9PSEU</name>
<protein>
    <submittedName>
        <fullName evidence="8">MFS transporter</fullName>
    </submittedName>
</protein>
<dbReference type="PROSITE" id="PS50850">
    <property type="entry name" value="MFS"/>
    <property type="match status" value="1"/>
</dbReference>
<feature type="transmembrane region" description="Helical" evidence="6">
    <location>
        <begin position="214"/>
        <end position="239"/>
    </location>
</feature>
<dbReference type="Gene3D" id="1.20.1250.20">
    <property type="entry name" value="MFS general substrate transporter like domains"/>
    <property type="match status" value="1"/>
</dbReference>
<gene>
    <name evidence="8" type="ORF">LWC34_41565</name>
</gene>
<dbReference type="RefSeq" id="WP_233730696.1">
    <property type="nucleotide sequence ID" value="NZ_JAJVCN010000003.1"/>
</dbReference>
<proteinExistence type="predicted"/>
<keyword evidence="4 6" id="KW-1133">Transmembrane helix</keyword>
<dbReference type="InterPro" id="IPR036259">
    <property type="entry name" value="MFS_trans_sf"/>
</dbReference>
<comment type="caution">
    <text evidence="8">The sequence shown here is derived from an EMBL/GenBank/DDBJ whole genome shotgun (WGS) entry which is preliminary data.</text>
</comment>
<feature type="transmembrane region" description="Helical" evidence="6">
    <location>
        <begin position="51"/>
        <end position="72"/>
    </location>
</feature>
<evidence type="ECO:0000256" key="3">
    <source>
        <dbReference type="ARBA" id="ARBA00022692"/>
    </source>
</evidence>
<dbReference type="PANTHER" id="PTHR23513">
    <property type="entry name" value="INTEGRAL MEMBRANE EFFLUX PROTEIN-RELATED"/>
    <property type="match status" value="1"/>
</dbReference>
<comment type="subcellular location">
    <subcellularLocation>
        <location evidence="1">Cell membrane</location>
        <topology evidence="1">Multi-pass membrane protein</topology>
    </subcellularLocation>
</comment>
<feature type="transmembrane region" description="Helical" evidence="6">
    <location>
        <begin position="144"/>
        <end position="166"/>
    </location>
</feature>
<evidence type="ECO:0000256" key="6">
    <source>
        <dbReference type="SAM" id="Phobius"/>
    </source>
</evidence>
<keyword evidence="3 6" id="KW-0812">Transmembrane</keyword>
<evidence type="ECO:0000256" key="1">
    <source>
        <dbReference type="ARBA" id="ARBA00004651"/>
    </source>
</evidence>
<dbReference type="EMBL" id="JAJVCN010000003">
    <property type="protein sequence ID" value="MCE7009259.1"/>
    <property type="molecule type" value="Genomic_DNA"/>
</dbReference>